<keyword evidence="1" id="KW-0614">Plasmid</keyword>
<accession>A0ABY5C5H0</accession>
<gene>
    <name evidence="1" type="ORF">M8332_06925</name>
</gene>
<dbReference type="Proteomes" id="UP001057532">
    <property type="component" value="Plasmid punnamed"/>
</dbReference>
<dbReference type="EMBL" id="CP097479">
    <property type="protein sequence ID" value="USS94014.1"/>
    <property type="molecule type" value="Genomic_DNA"/>
</dbReference>
<keyword evidence="2" id="KW-1185">Reference proteome</keyword>
<geneLocation type="plasmid" evidence="1 2">
    <name>punnamed</name>
</geneLocation>
<evidence type="ECO:0000313" key="1">
    <source>
        <dbReference type="EMBL" id="USS94014.1"/>
    </source>
</evidence>
<sequence>MANGVSHRIIYDKDTGDRISLATDLKDVSGTDKLLTNDDVTLKTVQITSLGLSVIECYWSQTYLLTIDGTNFLFMAASFTVNKKMLTADWGVPEKKLMDLPEGMTSNPLQFQPLVGRIAGDASTLGLNFRVFGEKGNMIYFEGVESGSKVNPNDLPDRVSIELSGRVVGF</sequence>
<evidence type="ECO:0000313" key="2">
    <source>
        <dbReference type="Proteomes" id="UP001057532"/>
    </source>
</evidence>
<name>A0ABY5C5H0_9LACO</name>
<organism evidence="1 2">
    <name type="scientific">Fructilactobacillus ixorae</name>
    <dbReference type="NCBI Taxonomy" id="1750535"/>
    <lineage>
        <taxon>Bacteria</taxon>
        <taxon>Bacillati</taxon>
        <taxon>Bacillota</taxon>
        <taxon>Bacilli</taxon>
        <taxon>Lactobacillales</taxon>
        <taxon>Lactobacillaceae</taxon>
        <taxon>Fructilactobacillus</taxon>
    </lineage>
</organism>
<protein>
    <submittedName>
        <fullName evidence="1">Uncharacterized protein</fullName>
    </submittedName>
</protein>
<reference evidence="1" key="1">
    <citation type="submission" date="2022-05" db="EMBL/GenBank/DDBJ databases">
        <authorList>
            <person name="Oliphant S.A."/>
            <person name="Watson-Haigh N.S."/>
            <person name="Sumby K.M."/>
            <person name="Gardner J.M."/>
            <person name="Jiranek V."/>
        </authorList>
    </citation>
    <scope>NUCLEOTIDE SEQUENCE</scope>
    <source>
        <strain evidence="1">Ru20-1</strain>
        <plasmid evidence="1">punnamed</plasmid>
    </source>
</reference>
<dbReference type="RefSeq" id="WP_252780903.1">
    <property type="nucleotide sequence ID" value="NZ_CP097479.1"/>
</dbReference>
<proteinExistence type="predicted"/>